<gene>
    <name evidence="1" type="ORF">S40285_09483</name>
</gene>
<dbReference type="AlphaFoldDB" id="A0A084R1N9"/>
<sequence length="405" mass="45932">MQAKQSEDITMNSAKQLRGHVTFQSQCKTAKSRSISAALWCRKNAGANSQPEARRGAIRGWQDNPDERGTMGLIWGCILTLALCAWSALHLNIPPKHDTKPSYWLRIHILEDEEFNPDNVRHEKLIDRRGSGLRRRHQWTHLHSFYVNMGGFVFDTAESTENGMDFIPNTRRLTLSPAAVVLLAKCGHLPDIDPDDNRDKSKADSLAKVVGATLLASHIDLDAANHCVSSATNHAFRRISPDPSRLPVPTIEEEDESADQVDYGDFFTEMRRQDTAHTAARKRNLGWEVHENTNHTSLLRKTRHKLCAQAFQTYPGVREHFDRKGVTSQEHVPKVHQFVVAAATNWPSDYLLEALPRQIVRMVLWFVSIMYGSVHLAAWREYFPSDAERLLWHMSAGYVAASGLW</sequence>
<keyword evidence="2" id="KW-1185">Reference proteome</keyword>
<dbReference type="STRING" id="1283841.A0A084R1N9"/>
<dbReference type="Proteomes" id="UP000028524">
    <property type="component" value="Unassembled WGS sequence"/>
</dbReference>
<protein>
    <submittedName>
        <fullName evidence="1">Uncharacterized protein</fullName>
    </submittedName>
</protein>
<dbReference type="InParanoid" id="A0A084R1N9"/>
<accession>A0A084R1N9</accession>
<dbReference type="PANTHER" id="PTHR35043">
    <property type="entry name" value="TRANSCRIPTION FACTOR DOMAIN-CONTAINING PROTEIN"/>
    <property type="match status" value="1"/>
</dbReference>
<dbReference type="OrthoDB" id="5092703at2759"/>
<dbReference type="HOGENOM" id="CLU_645703_0_0_1"/>
<proteinExistence type="predicted"/>
<dbReference type="EMBL" id="KL659303">
    <property type="protein sequence ID" value="KFA70124.1"/>
    <property type="molecule type" value="Genomic_DNA"/>
</dbReference>
<evidence type="ECO:0000313" key="2">
    <source>
        <dbReference type="Proteomes" id="UP000028524"/>
    </source>
</evidence>
<evidence type="ECO:0000313" key="1">
    <source>
        <dbReference type="EMBL" id="KFA70124.1"/>
    </source>
</evidence>
<name>A0A084R1N9_STAC4</name>
<dbReference type="OMA" id="GWEVHEN"/>
<reference evidence="1 2" key="1">
    <citation type="journal article" date="2014" name="BMC Genomics">
        <title>Comparative genome sequencing reveals chemotype-specific gene clusters in the toxigenic black mold Stachybotrys.</title>
        <authorList>
            <person name="Semeiks J."/>
            <person name="Borek D."/>
            <person name="Otwinowski Z."/>
            <person name="Grishin N.V."/>
        </authorList>
    </citation>
    <scope>NUCLEOTIDE SEQUENCE [LARGE SCALE GENOMIC DNA]</scope>
    <source>
        <strain evidence="1 2">IBT 40285</strain>
    </source>
</reference>
<organism evidence="1 2">
    <name type="scientific">Stachybotrys chlorohalonatus (strain IBT 40285)</name>
    <dbReference type="NCBI Taxonomy" id="1283841"/>
    <lineage>
        <taxon>Eukaryota</taxon>
        <taxon>Fungi</taxon>
        <taxon>Dikarya</taxon>
        <taxon>Ascomycota</taxon>
        <taxon>Pezizomycotina</taxon>
        <taxon>Sordariomycetes</taxon>
        <taxon>Hypocreomycetidae</taxon>
        <taxon>Hypocreales</taxon>
        <taxon>Stachybotryaceae</taxon>
        <taxon>Stachybotrys</taxon>
    </lineage>
</organism>
<dbReference type="PANTHER" id="PTHR35043:SF7">
    <property type="entry name" value="TRANSCRIPTION FACTOR DOMAIN-CONTAINING PROTEIN"/>
    <property type="match status" value="1"/>
</dbReference>